<evidence type="ECO:0000313" key="1">
    <source>
        <dbReference type="EMBL" id="TWP51260.1"/>
    </source>
</evidence>
<name>A0A563EUB4_9PSEU</name>
<reference evidence="1 2" key="1">
    <citation type="submission" date="2019-07" db="EMBL/GenBank/DDBJ databases">
        <title>Lentzea xizangensis sp. nov., isolated from Qinghai-Tibetan Plateau Soils.</title>
        <authorList>
            <person name="Huang J."/>
        </authorList>
    </citation>
    <scope>NUCLEOTIDE SEQUENCE [LARGE SCALE GENOMIC DNA]</scope>
    <source>
        <strain evidence="1 2">FXJ1.1311</strain>
    </source>
</reference>
<sequence length="110" mass="12233">MEVEWKSHKAMFEAGVPMFCPEHAQLVKDAVNGTVNRYYGNGSYFVPDQIVPGTYRTREPVHDCYWERAAADGSIIDNGFVTAAKQLTVTVGRNDGAFTTRGCGRWEKVG</sequence>
<dbReference type="Proteomes" id="UP000316639">
    <property type="component" value="Unassembled WGS sequence"/>
</dbReference>
<dbReference type="OrthoDB" id="166978at2"/>
<comment type="caution">
    <text evidence="1">The sequence shown here is derived from an EMBL/GenBank/DDBJ whole genome shotgun (WGS) entry which is preliminary data.</text>
</comment>
<proteinExistence type="predicted"/>
<dbReference type="RefSeq" id="WP_146352945.1">
    <property type="nucleotide sequence ID" value="NZ_VOBR01000009.1"/>
</dbReference>
<protein>
    <submittedName>
        <fullName evidence="1">Uncharacterized protein</fullName>
    </submittedName>
</protein>
<dbReference type="AlphaFoldDB" id="A0A563EUB4"/>
<keyword evidence="2" id="KW-1185">Reference proteome</keyword>
<accession>A0A563EUB4</accession>
<dbReference type="EMBL" id="VOBR01000009">
    <property type="protein sequence ID" value="TWP51260.1"/>
    <property type="molecule type" value="Genomic_DNA"/>
</dbReference>
<organism evidence="1 2">
    <name type="scientific">Lentzea tibetensis</name>
    <dbReference type="NCBI Taxonomy" id="2591470"/>
    <lineage>
        <taxon>Bacteria</taxon>
        <taxon>Bacillati</taxon>
        <taxon>Actinomycetota</taxon>
        <taxon>Actinomycetes</taxon>
        <taxon>Pseudonocardiales</taxon>
        <taxon>Pseudonocardiaceae</taxon>
        <taxon>Lentzea</taxon>
    </lineage>
</organism>
<gene>
    <name evidence="1" type="ORF">FKR81_16750</name>
</gene>
<evidence type="ECO:0000313" key="2">
    <source>
        <dbReference type="Proteomes" id="UP000316639"/>
    </source>
</evidence>